<accession>A0AA48WD55</accession>
<evidence type="ECO:0000313" key="3">
    <source>
        <dbReference type="EMBL" id="QPI49254.1"/>
    </source>
</evidence>
<reference evidence="3 4" key="1">
    <citation type="submission" date="2020-11" db="EMBL/GenBank/DDBJ databases">
        <authorList>
            <person name="Sun Q."/>
        </authorList>
    </citation>
    <scope>NUCLEOTIDE SEQUENCE [LARGE SCALE GENOMIC DNA]</scope>
    <source>
        <strain evidence="3 4">P8398</strain>
    </source>
</reference>
<feature type="signal peptide" evidence="2">
    <location>
        <begin position="1"/>
        <end position="28"/>
    </location>
</feature>
<proteinExistence type="predicted"/>
<feature type="region of interest" description="Disordered" evidence="1">
    <location>
        <begin position="150"/>
        <end position="204"/>
    </location>
</feature>
<dbReference type="InterPro" id="IPR011990">
    <property type="entry name" value="TPR-like_helical_dom_sf"/>
</dbReference>
<keyword evidence="4" id="KW-1185">Reference proteome</keyword>
<feature type="chain" id="PRO_5047516587" description="Tetratricopeptide repeat protein" evidence="2">
    <location>
        <begin position="29"/>
        <end position="204"/>
    </location>
</feature>
<name>A0AA48WD55_9BURK</name>
<evidence type="ECO:0000256" key="1">
    <source>
        <dbReference type="SAM" id="MobiDB-lite"/>
    </source>
</evidence>
<protein>
    <recommendedName>
        <fullName evidence="5">Tetratricopeptide repeat protein</fullName>
    </recommendedName>
</protein>
<evidence type="ECO:0008006" key="5">
    <source>
        <dbReference type="Google" id="ProtNLM"/>
    </source>
</evidence>
<keyword evidence="2" id="KW-0732">Signal</keyword>
<feature type="compositionally biased region" description="Basic and acidic residues" evidence="1">
    <location>
        <begin position="170"/>
        <end position="198"/>
    </location>
</feature>
<dbReference type="Gene3D" id="1.25.40.10">
    <property type="entry name" value="Tetratricopeptide repeat domain"/>
    <property type="match status" value="1"/>
</dbReference>
<sequence>MTTFSDFKFLFGILACAAALSGCASAPAVPKGPAPLADLLNQGSQSAATGQKEQAIGVWKQAAAAYPADKTPWANIAQSRYDSGQYGEAIVNAQEVLLRDPNDKAANAIIAVAGLRLSNRALGDLGRQNGMTPQVRADTQEQVKLLRENMGDGPSAVAPVRRTFTPSRTTPKDVKEATVKEGKPDTPAKGKTDGDKNDPLYLLK</sequence>
<dbReference type="RefSeq" id="WP_206088817.1">
    <property type="nucleotide sequence ID" value="NZ_CP065053.1"/>
</dbReference>
<dbReference type="SUPFAM" id="SSF48452">
    <property type="entry name" value="TPR-like"/>
    <property type="match status" value="1"/>
</dbReference>
<dbReference type="EMBL" id="CP065053">
    <property type="protein sequence ID" value="QPI49254.1"/>
    <property type="molecule type" value="Genomic_DNA"/>
</dbReference>
<gene>
    <name evidence="3" type="ORF">IV454_28005</name>
</gene>
<evidence type="ECO:0000256" key="2">
    <source>
        <dbReference type="SAM" id="SignalP"/>
    </source>
</evidence>
<evidence type="ECO:0000313" key="4">
    <source>
        <dbReference type="Proteomes" id="UP000662888"/>
    </source>
</evidence>
<dbReference type="Proteomes" id="UP000662888">
    <property type="component" value="Chromosome"/>
</dbReference>
<organism evidence="3 4">
    <name type="scientific">Massilia antarctica</name>
    <dbReference type="NCBI Taxonomy" id="2765360"/>
    <lineage>
        <taxon>Bacteria</taxon>
        <taxon>Pseudomonadati</taxon>
        <taxon>Pseudomonadota</taxon>
        <taxon>Betaproteobacteria</taxon>
        <taxon>Burkholderiales</taxon>
        <taxon>Oxalobacteraceae</taxon>
        <taxon>Telluria group</taxon>
        <taxon>Massilia</taxon>
    </lineage>
</organism>